<dbReference type="KEGG" id="gms:SOIL9_02440"/>
<feature type="region of interest" description="Disordered" evidence="1">
    <location>
        <begin position="51"/>
        <end position="71"/>
    </location>
</feature>
<dbReference type="Proteomes" id="UP000464178">
    <property type="component" value="Chromosome"/>
</dbReference>
<dbReference type="EMBL" id="LR593886">
    <property type="protein sequence ID" value="VTR98530.1"/>
    <property type="molecule type" value="Genomic_DNA"/>
</dbReference>
<keyword evidence="3" id="KW-1185">Reference proteome</keyword>
<organism evidence="2 3">
    <name type="scientific">Gemmata massiliana</name>
    <dbReference type="NCBI Taxonomy" id="1210884"/>
    <lineage>
        <taxon>Bacteria</taxon>
        <taxon>Pseudomonadati</taxon>
        <taxon>Planctomycetota</taxon>
        <taxon>Planctomycetia</taxon>
        <taxon>Gemmatales</taxon>
        <taxon>Gemmataceae</taxon>
        <taxon>Gemmata</taxon>
    </lineage>
</organism>
<evidence type="ECO:0000256" key="1">
    <source>
        <dbReference type="SAM" id="MobiDB-lite"/>
    </source>
</evidence>
<accession>A0A6P2DDP3</accession>
<name>A0A6P2DDP3_9BACT</name>
<evidence type="ECO:0000313" key="3">
    <source>
        <dbReference type="Proteomes" id="UP000464178"/>
    </source>
</evidence>
<protein>
    <submittedName>
        <fullName evidence="2">Uncharacterized protein</fullName>
    </submittedName>
</protein>
<gene>
    <name evidence="2" type="ORF">SOIL9_02440</name>
</gene>
<sequence length="203" mass="22021">MPELRAANTSAFVPASTPSVAVWSADRAPIVVSLTDLLHLGPTNLTADREFLTSAPPVDTRPSTQEATRAFPTPLNATWEQGALVVEEHHVRAQIGTVLERFGFAGAGFADRRAKGAPDDMWGLLGLLARFRGVLGTGDAVGTKPGGLKQKVGILRARLRALVGIEADPFHSNRKGHPYRTRFAIWPPDPPYNRILMNPYHSD</sequence>
<evidence type="ECO:0000313" key="2">
    <source>
        <dbReference type="EMBL" id="VTR98530.1"/>
    </source>
</evidence>
<proteinExistence type="predicted"/>
<dbReference type="AlphaFoldDB" id="A0A6P2DDP3"/>
<reference evidence="2 3" key="1">
    <citation type="submission" date="2019-05" db="EMBL/GenBank/DDBJ databases">
        <authorList>
            <consortium name="Science for Life Laboratories"/>
        </authorList>
    </citation>
    <scope>NUCLEOTIDE SEQUENCE [LARGE SCALE GENOMIC DNA]</scope>
    <source>
        <strain evidence="2">Soil9</strain>
    </source>
</reference>
<dbReference type="RefSeq" id="WP_162671625.1">
    <property type="nucleotide sequence ID" value="NZ_LR593886.1"/>
</dbReference>